<dbReference type="AlphaFoldDB" id="A0AAV5HT40"/>
<evidence type="ECO:0000256" key="3">
    <source>
        <dbReference type="ARBA" id="ARBA00023125"/>
    </source>
</evidence>
<evidence type="ECO:0000256" key="2">
    <source>
        <dbReference type="ARBA" id="ARBA00023015"/>
    </source>
</evidence>
<gene>
    <name evidence="7" type="ORF">SLEP1_g3131</name>
</gene>
<comment type="caution">
    <text evidence="7">The sequence shown here is derived from an EMBL/GenBank/DDBJ whole genome shotgun (WGS) entry which is preliminary data.</text>
</comment>
<evidence type="ECO:0000256" key="1">
    <source>
        <dbReference type="ARBA" id="ARBA00004123"/>
    </source>
</evidence>
<comment type="subcellular location">
    <subcellularLocation>
        <location evidence="1">Nucleus</location>
    </subcellularLocation>
</comment>
<accession>A0AAV5HT40</accession>
<evidence type="ECO:0000313" key="8">
    <source>
        <dbReference type="Proteomes" id="UP001054252"/>
    </source>
</evidence>
<evidence type="ECO:0000313" key="7">
    <source>
        <dbReference type="EMBL" id="GKU88922.1"/>
    </source>
</evidence>
<keyword evidence="2" id="KW-0805">Transcription regulation</keyword>
<dbReference type="EMBL" id="BPVZ01000003">
    <property type="protein sequence ID" value="GKU88922.1"/>
    <property type="molecule type" value="Genomic_DNA"/>
</dbReference>
<evidence type="ECO:0008006" key="9">
    <source>
        <dbReference type="Google" id="ProtNLM"/>
    </source>
</evidence>
<keyword evidence="3" id="KW-0238">DNA-binding</keyword>
<dbReference type="Proteomes" id="UP001054252">
    <property type="component" value="Unassembled WGS sequence"/>
</dbReference>
<keyword evidence="8" id="KW-1185">Reference proteome</keyword>
<reference evidence="7 8" key="1">
    <citation type="journal article" date="2021" name="Commun. Biol.">
        <title>The genome of Shorea leprosula (Dipterocarpaceae) highlights the ecological relevance of drought in aseasonal tropical rainforests.</title>
        <authorList>
            <person name="Ng K.K.S."/>
            <person name="Kobayashi M.J."/>
            <person name="Fawcett J.A."/>
            <person name="Hatakeyama M."/>
            <person name="Paape T."/>
            <person name="Ng C.H."/>
            <person name="Ang C.C."/>
            <person name="Tnah L.H."/>
            <person name="Lee C.T."/>
            <person name="Nishiyama T."/>
            <person name="Sese J."/>
            <person name="O'Brien M.J."/>
            <person name="Copetti D."/>
            <person name="Mohd Noor M.I."/>
            <person name="Ong R.C."/>
            <person name="Putra M."/>
            <person name="Sireger I.Z."/>
            <person name="Indrioko S."/>
            <person name="Kosugi Y."/>
            <person name="Izuno A."/>
            <person name="Isagi Y."/>
            <person name="Lee S.L."/>
            <person name="Shimizu K.K."/>
        </authorList>
    </citation>
    <scope>NUCLEOTIDE SEQUENCE [LARGE SCALE GENOMIC DNA]</scope>
    <source>
        <strain evidence="7">214</strain>
    </source>
</reference>
<dbReference type="GO" id="GO:0003677">
    <property type="term" value="F:DNA binding"/>
    <property type="evidence" value="ECO:0007669"/>
    <property type="project" value="UniProtKB-KW"/>
</dbReference>
<proteinExistence type="predicted"/>
<dbReference type="Gene3D" id="2.40.330.10">
    <property type="entry name" value="DNA-binding pseudobarrel domain"/>
    <property type="match status" value="1"/>
</dbReference>
<dbReference type="CDD" id="cd10017">
    <property type="entry name" value="B3_DNA"/>
    <property type="match status" value="1"/>
</dbReference>
<dbReference type="SUPFAM" id="SSF101936">
    <property type="entry name" value="DNA-binding pseudobarrel domain"/>
    <property type="match status" value="1"/>
</dbReference>
<feature type="region of interest" description="Disordered" evidence="6">
    <location>
        <begin position="48"/>
        <end position="69"/>
    </location>
</feature>
<dbReference type="InterPro" id="IPR051442">
    <property type="entry name" value="B3_domain"/>
</dbReference>
<evidence type="ECO:0000256" key="5">
    <source>
        <dbReference type="ARBA" id="ARBA00023242"/>
    </source>
</evidence>
<dbReference type="InterPro" id="IPR003340">
    <property type="entry name" value="B3_DNA-bd"/>
</dbReference>
<sequence>MPPSDIPTLITFLPIPENPVGSELKPSKTPLFDHESIKNVPISLELSLSSDSGSTSKKRPRIAERPQERKKAKMTDLCLGLDAWSIKKTLGSSDIGHASRLIVASEDVHKHILPYWDVSVCGHLMNNGSVSVCVRDLDTESEIELRFKRWLSSGCYVLNKNWVTGFVKRRELKQGDEIGLFWDKGNSRFNFSVLKRA</sequence>
<evidence type="ECO:0000256" key="6">
    <source>
        <dbReference type="SAM" id="MobiDB-lite"/>
    </source>
</evidence>
<keyword evidence="5" id="KW-0539">Nucleus</keyword>
<dbReference type="PANTHER" id="PTHR34269">
    <property type="entry name" value="TRANSCRIPTION FACTOR B3-DOMAIN FAMILY-RELATED"/>
    <property type="match status" value="1"/>
</dbReference>
<organism evidence="7 8">
    <name type="scientific">Rubroshorea leprosula</name>
    <dbReference type="NCBI Taxonomy" id="152421"/>
    <lineage>
        <taxon>Eukaryota</taxon>
        <taxon>Viridiplantae</taxon>
        <taxon>Streptophyta</taxon>
        <taxon>Embryophyta</taxon>
        <taxon>Tracheophyta</taxon>
        <taxon>Spermatophyta</taxon>
        <taxon>Magnoliopsida</taxon>
        <taxon>eudicotyledons</taxon>
        <taxon>Gunneridae</taxon>
        <taxon>Pentapetalae</taxon>
        <taxon>rosids</taxon>
        <taxon>malvids</taxon>
        <taxon>Malvales</taxon>
        <taxon>Dipterocarpaceae</taxon>
        <taxon>Rubroshorea</taxon>
    </lineage>
</organism>
<evidence type="ECO:0000256" key="4">
    <source>
        <dbReference type="ARBA" id="ARBA00023163"/>
    </source>
</evidence>
<dbReference type="GO" id="GO:0005634">
    <property type="term" value="C:nucleus"/>
    <property type="evidence" value="ECO:0007669"/>
    <property type="project" value="UniProtKB-SubCell"/>
</dbReference>
<name>A0AAV5HT40_9ROSI</name>
<dbReference type="InterPro" id="IPR015300">
    <property type="entry name" value="DNA-bd_pseudobarrel_sf"/>
</dbReference>
<keyword evidence="4" id="KW-0804">Transcription</keyword>
<dbReference type="PANTHER" id="PTHR34269:SF11">
    <property type="entry name" value="B3 DOMAIN PROTEIN"/>
    <property type="match status" value="1"/>
</dbReference>
<protein>
    <recommendedName>
        <fullName evidence="9">TF-B3 domain-containing protein</fullName>
    </recommendedName>
</protein>